<dbReference type="OrthoDB" id="9802126at2"/>
<keyword evidence="3" id="KW-0808">Transferase</keyword>
<evidence type="ECO:0000313" key="4">
    <source>
        <dbReference type="Proteomes" id="UP000190637"/>
    </source>
</evidence>
<dbReference type="InterPro" id="IPR007235">
    <property type="entry name" value="Glyco_trans_28_C"/>
</dbReference>
<proteinExistence type="predicted"/>
<feature type="region of interest" description="Disordered" evidence="1">
    <location>
        <begin position="1"/>
        <end position="20"/>
    </location>
</feature>
<dbReference type="Proteomes" id="UP000190637">
    <property type="component" value="Unassembled WGS sequence"/>
</dbReference>
<evidence type="ECO:0000313" key="3">
    <source>
        <dbReference type="EMBL" id="SKA01863.1"/>
    </source>
</evidence>
<dbReference type="AlphaFoldDB" id="A0A1T4QDI9"/>
<feature type="domain" description="Glycosyl transferase family 28 C-terminal" evidence="2">
    <location>
        <begin position="284"/>
        <end position="361"/>
    </location>
</feature>
<evidence type="ECO:0000256" key="1">
    <source>
        <dbReference type="SAM" id="MobiDB-lite"/>
    </source>
</evidence>
<name>A0A1T4QDI9_9ACTN</name>
<dbReference type="RefSeq" id="WP_078761517.1">
    <property type="nucleotide sequence ID" value="NZ_FUWS01000005.1"/>
</dbReference>
<dbReference type="STRING" id="1122192.SAMN02745673_02176"/>
<dbReference type="EMBL" id="FUWS01000005">
    <property type="protein sequence ID" value="SKA01863.1"/>
    <property type="molecule type" value="Genomic_DNA"/>
</dbReference>
<sequence length="406" mass="42380">MTLDDVATPRPPRAAGDGPGRLRIALYSHDAQGLGHTRRNLALASALGALEPRPDVLLLTGAPEAAAFGRPPGCDVVGLPALGKDPDGEYAARHLSADLADLISLRSAILSSTLRSFTPDLLIVDKHPRGVFGELEPALRVLWRGPTRVVLGLRDVLDAPSAAAADWERARGTSALRRYYDAVWCYGDPTLSDPTADLGLPADLAARVTHTGYLVPDRGRSGAPAPMQTPFVLGLAGGGADGARLAEAFVSAPLPAGVHGVFVTGPHMPPARRRAVEALAAGRADMSVREFAPDLAPWLEHASAVVSMGGYNTVCEALAGTAPLLVVPRVRPRAEQLVRALRLAGAGLLDLLHPAALTPSGIGAWVGEALERPRRPRGGADLEGLARIPELARKLIDSPAFAPTAS</sequence>
<protein>
    <submittedName>
        <fullName evidence="3">Predicted glycosyl transferase</fullName>
    </submittedName>
</protein>
<gene>
    <name evidence="3" type="ORF">SAMN02745673_02176</name>
</gene>
<organism evidence="3 4">
    <name type="scientific">Marinactinospora thermotolerans DSM 45154</name>
    <dbReference type="NCBI Taxonomy" id="1122192"/>
    <lineage>
        <taxon>Bacteria</taxon>
        <taxon>Bacillati</taxon>
        <taxon>Actinomycetota</taxon>
        <taxon>Actinomycetes</taxon>
        <taxon>Streptosporangiales</taxon>
        <taxon>Nocardiopsidaceae</taxon>
        <taxon>Marinactinospora</taxon>
    </lineage>
</organism>
<dbReference type="PANTHER" id="PTHR21015">
    <property type="entry name" value="UDP-N-ACETYLGLUCOSAMINE--N-ACETYLMURAMYL-(PENTAPEPTIDE) PYROPHOSPHORYL-UNDECAPRENOL N-ACETYLGLUCOSAMINE TRANSFERASE 1"/>
    <property type="match status" value="1"/>
</dbReference>
<dbReference type="Pfam" id="PF04101">
    <property type="entry name" value="Glyco_tran_28_C"/>
    <property type="match status" value="1"/>
</dbReference>
<dbReference type="SUPFAM" id="SSF53756">
    <property type="entry name" value="UDP-Glycosyltransferase/glycogen phosphorylase"/>
    <property type="match status" value="1"/>
</dbReference>
<dbReference type="Gene3D" id="3.40.50.2000">
    <property type="entry name" value="Glycogen Phosphorylase B"/>
    <property type="match status" value="1"/>
</dbReference>
<accession>A0A1T4QDI9</accession>
<dbReference type="GO" id="GO:0016758">
    <property type="term" value="F:hexosyltransferase activity"/>
    <property type="evidence" value="ECO:0007669"/>
    <property type="project" value="InterPro"/>
</dbReference>
<dbReference type="PANTHER" id="PTHR21015:SF28">
    <property type="entry name" value="SLL1722 PROTEIN"/>
    <property type="match status" value="1"/>
</dbReference>
<keyword evidence="4" id="KW-1185">Reference proteome</keyword>
<evidence type="ECO:0000259" key="2">
    <source>
        <dbReference type="Pfam" id="PF04101"/>
    </source>
</evidence>
<reference evidence="3 4" key="1">
    <citation type="submission" date="2017-02" db="EMBL/GenBank/DDBJ databases">
        <authorList>
            <person name="Peterson S.W."/>
        </authorList>
    </citation>
    <scope>NUCLEOTIDE SEQUENCE [LARGE SCALE GENOMIC DNA]</scope>
    <source>
        <strain evidence="3 4">DSM 45154</strain>
    </source>
</reference>